<proteinExistence type="predicted"/>
<dbReference type="Proteomes" id="UP000186141">
    <property type="component" value="Unassembled WGS sequence"/>
</dbReference>
<organism evidence="4 5">
    <name type="scientific">Gemmobacter megaterium</name>
    <dbReference type="NCBI Taxonomy" id="1086013"/>
    <lineage>
        <taxon>Bacteria</taxon>
        <taxon>Pseudomonadati</taxon>
        <taxon>Pseudomonadota</taxon>
        <taxon>Alphaproteobacteria</taxon>
        <taxon>Rhodobacterales</taxon>
        <taxon>Paracoccaceae</taxon>
        <taxon>Gemmobacter</taxon>
    </lineage>
</organism>
<dbReference type="InterPro" id="IPR013022">
    <property type="entry name" value="Xyl_isomerase-like_TIM-brl"/>
</dbReference>
<keyword evidence="5" id="KW-1185">Reference proteome</keyword>
<evidence type="ECO:0000259" key="3">
    <source>
        <dbReference type="Pfam" id="PF01261"/>
    </source>
</evidence>
<evidence type="ECO:0000256" key="2">
    <source>
        <dbReference type="PIRSR" id="PIRSR006241-50"/>
    </source>
</evidence>
<dbReference type="InterPro" id="IPR036237">
    <property type="entry name" value="Xyl_isomerase-like_sf"/>
</dbReference>
<dbReference type="GO" id="GO:0046487">
    <property type="term" value="P:glyoxylate metabolic process"/>
    <property type="evidence" value="ECO:0007669"/>
    <property type="project" value="TreeGrafter"/>
</dbReference>
<dbReference type="InterPro" id="IPR050417">
    <property type="entry name" value="Sugar_Epim/Isomerase"/>
</dbReference>
<dbReference type="EMBL" id="FTOT01000016">
    <property type="protein sequence ID" value="SIT24224.1"/>
    <property type="molecule type" value="Genomic_DNA"/>
</dbReference>
<feature type="domain" description="Xylose isomerase-like TIM barrel" evidence="3">
    <location>
        <begin position="21"/>
        <end position="219"/>
    </location>
</feature>
<feature type="active site" description="Proton donor/acceptor" evidence="2">
    <location>
        <position position="131"/>
    </location>
</feature>
<dbReference type="GO" id="GO:0008903">
    <property type="term" value="F:hydroxypyruvate isomerase activity"/>
    <property type="evidence" value="ECO:0007669"/>
    <property type="project" value="TreeGrafter"/>
</dbReference>
<dbReference type="PANTHER" id="PTHR43489">
    <property type="entry name" value="ISOMERASE"/>
    <property type="match status" value="1"/>
</dbReference>
<dbReference type="Gene3D" id="3.20.20.150">
    <property type="entry name" value="Divalent-metal-dependent TIM barrel enzymes"/>
    <property type="match status" value="1"/>
</dbReference>
<protein>
    <submittedName>
        <fullName evidence="4">Hydroxypyruvate isomerase</fullName>
    </submittedName>
</protein>
<accession>A0A1N7QN84</accession>
<feature type="active site" description="Proton donor/acceptor" evidence="2">
    <location>
        <position position="225"/>
    </location>
</feature>
<name>A0A1N7QN84_9RHOB</name>
<gene>
    <name evidence="4" type="ORF">SAMN05421774_11633</name>
</gene>
<dbReference type="AlphaFoldDB" id="A0A1N7QN84"/>
<dbReference type="PANTHER" id="PTHR43489:SF6">
    <property type="entry name" value="HYDROXYPYRUVATE ISOMERASE-RELATED"/>
    <property type="match status" value="1"/>
</dbReference>
<dbReference type="RefSeq" id="WP_159441479.1">
    <property type="nucleotide sequence ID" value="NZ_BMEH01000015.1"/>
</dbReference>
<dbReference type="SUPFAM" id="SSF51658">
    <property type="entry name" value="Xylose isomerase-like"/>
    <property type="match status" value="1"/>
</dbReference>
<sequence length="241" mass="26155">MIRLSANLGFLFTDLPFPERIRAAAGAGFDAVEFHDQAQTGDLAAIQAALSETGVMLVGLNTFMGPTMGRAAISRAGFREDFARALDVAQRLGAGAVHVVAGLAQGAKARETYLENLHWALARTDRPLLLEPICPQAAPGYHLASLEAFDAVRALLPDPRLRLMADWYHLGTLYGAADALERIRLAAPHLGHLQLARLRDRGDPMPDEVPQWQALRRLVPVMGLEYRPGRPVSEVVAGLRG</sequence>
<dbReference type="PIRSF" id="PIRSF006241">
    <property type="entry name" value="HyI"/>
    <property type="match status" value="1"/>
</dbReference>
<reference evidence="4 5" key="1">
    <citation type="submission" date="2017-01" db="EMBL/GenBank/DDBJ databases">
        <authorList>
            <person name="Mah S.A."/>
            <person name="Swanson W.J."/>
            <person name="Moy G.W."/>
            <person name="Vacquier V.D."/>
        </authorList>
    </citation>
    <scope>NUCLEOTIDE SEQUENCE [LARGE SCALE GENOMIC DNA]</scope>
    <source>
        <strain evidence="4 5">DSM 26375</strain>
    </source>
</reference>
<evidence type="ECO:0000313" key="4">
    <source>
        <dbReference type="EMBL" id="SIT24224.1"/>
    </source>
</evidence>
<dbReference type="Pfam" id="PF01261">
    <property type="entry name" value="AP_endonuc_2"/>
    <property type="match status" value="1"/>
</dbReference>
<keyword evidence="1 4" id="KW-0413">Isomerase</keyword>
<dbReference type="STRING" id="1086013.SAMN05421774_11633"/>
<evidence type="ECO:0000313" key="5">
    <source>
        <dbReference type="Proteomes" id="UP000186141"/>
    </source>
</evidence>
<dbReference type="InterPro" id="IPR026040">
    <property type="entry name" value="HyI-like"/>
</dbReference>
<evidence type="ECO:0000256" key="1">
    <source>
        <dbReference type="ARBA" id="ARBA00023235"/>
    </source>
</evidence>
<dbReference type="OrthoDB" id="9786584at2"/>
<keyword evidence="4" id="KW-0670">Pyruvate</keyword>